<dbReference type="Pfam" id="PF10109">
    <property type="entry name" value="Phage_TAC_7"/>
    <property type="match status" value="1"/>
</dbReference>
<name>A0ABY7GHV4_9GAMM</name>
<dbReference type="EMBL" id="CP113517">
    <property type="protein sequence ID" value="WAR43598.1"/>
    <property type="molecule type" value="Genomic_DNA"/>
</dbReference>
<evidence type="ECO:0000313" key="3">
    <source>
        <dbReference type="Proteomes" id="UP001162780"/>
    </source>
</evidence>
<evidence type="ECO:0000313" key="2">
    <source>
        <dbReference type="EMBL" id="WAR45469.1"/>
    </source>
</evidence>
<accession>A0ABY7GHV4</accession>
<organism evidence="1 3">
    <name type="scientific">Methylomonas rapida</name>
    <dbReference type="NCBI Taxonomy" id="2963939"/>
    <lineage>
        <taxon>Bacteria</taxon>
        <taxon>Pseudomonadati</taxon>
        <taxon>Pseudomonadota</taxon>
        <taxon>Gammaproteobacteria</taxon>
        <taxon>Methylococcales</taxon>
        <taxon>Methylococcaceae</taxon>
        <taxon>Methylomonas</taxon>
    </lineage>
</organism>
<dbReference type="Proteomes" id="UP001162780">
    <property type="component" value="Chromosome"/>
</dbReference>
<evidence type="ECO:0000313" key="1">
    <source>
        <dbReference type="EMBL" id="WAR43598.1"/>
    </source>
</evidence>
<keyword evidence="3" id="KW-1185">Reference proteome</keyword>
<gene>
    <name evidence="2" type="ORF">NM686_002855</name>
    <name evidence="1" type="ORF">NM686_014585</name>
</gene>
<dbReference type="InterPro" id="IPR019289">
    <property type="entry name" value="Phage_tail_E/E"/>
</dbReference>
<reference evidence="1" key="1">
    <citation type="submission" date="2022-11" db="EMBL/GenBank/DDBJ databases">
        <title>Methylomonas rapida sp. nov., Carotenoid-Producing Obligate Methanotrophs with High Growth Characteristics and Biotechnological Potential.</title>
        <authorList>
            <person name="Tikhonova E.N."/>
            <person name="Suleimanov R.Z."/>
            <person name="Miroshnikov K."/>
            <person name="Oshkin I.Y."/>
            <person name="Belova S.E."/>
            <person name="Danilova O.V."/>
            <person name="Ashikhmin A."/>
            <person name="Konopkin A."/>
            <person name="But S.Y."/>
            <person name="Khmelenina V.N."/>
            <person name="Kuznetsov N."/>
            <person name="Pimenov N.V."/>
            <person name="Dedysh S.N."/>
        </authorList>
    </citation>
    <scope>NUCLEOTIDE SEQUENCE</scope>
    <source>
        <strain evidence="1">MP1</strain>
    </source>
</reference>
<sequence length="100" mass="10832">MPKLILSTPLNLGKKQITELSFRDYTTAEDYLSFDQRGGVAQRIALIASLTGTDEALIKQLRGPDYVRAEQIASDMLEADAAVAAQTAEKKSSESSPLSD</sequence>
<dbReference type="RefSeq" id="WP_269021840.1">
    <property type="nucleotide sequence ID" value="NZ_CP113517.1"/>
</dbReference>
<dbReference type="EMBL" id="CP113517">
    <property type="protein sequence ID" value="WAR45469.1"/>
    <property type="molecule type" value="Genomic_DNA"/>
</dbReference>
<protein>
    <submittedName>
        <fullName evidence="1">Phage tail assembly protein</fullName>
    </submittedName>
</protein>
<proteinExistence type="predicted"/>